<dbReference type="NCBIfam" id="TIGR02490">
    <property type="entry name" value="flgF"/>
    <property type="match status" value="1"/>
</dbReference>
<organism evidence="10 11">
    <name type="scientific">Pararobbsia silviterrae</name>
    <dbReference type="NCBI Taxonomy" id="1792498"/>
    <lineage>
        <taxon>Bacteria</taxon>
        <taxon>Pseudomonadati</taxon>
        <taxon>Pseudomonadota</taxon>
        <taxon>Betaproteobacteria</taxon>
        <taxon>Burkholderiales</taxon>
        <taxon>Burkholderiaceae</taxon>
        <taxon>Pararobbsia</taxon>
    </lineage>
</organism>
<dbReference type="GO" id="GO:0030694">
    <property type="term" value="C:bacterial-type flagellum basal body, rod"/>
    <property type="evidence" value="ECO:0007669"/>
    <property type="project" value="UniProtKB-UniRule"/>
</dbReference>
<evidence type="ECO:0000256" key="4">
    <source>
        <dbReference type="ARBA" id="ARBA00038560"/>
    </source>
</evidence>
<dbReference type="GO" id="GO:0071978">
    <property type="term" value="P:bacterial-type flagellum-dependent swarming motility"/>
    <property type="evidence" value="ECO:0007669"/>
    <property type="project" value="TreeGrafter"/>
</dbReference>
<keyword evidence="11" id="KW-1185">Reference proteome</keyword>
<dbReference type="InterPro" id="IPR053967">
    <property type="entry name" value="LlgE_F_G-like_D1"/>
</dbReference>
<comment type="subunit">
    <text evidence="4 6">The basal body constitutes a major portion of the flagellar organelle and consists of five rings (E,L,P,S, and M) mounted on a central rod. The rod consists of about 26 subunits of FlgG in the distal portion, and FlgB, FlgC and FlgF are thought to build up the proximal portion of the rod with about 6 subunits each.</text>
</comment>
<dbReference type="OrthoDB" id="9804559at2"/>
<proteinExistence type="inferred from homology"/>
<feature type="domain" description="Flagellar hook protein FlgE/F/G-like D1" evidence="9">
    <location>
        <begin position="88"/>
        <end position="152"/>
    </location>
</feature>
<evidence type="ECO:0000313" key="10">
    <source>
        <dbReference type="EMBL" id="RKP45361.1"/>
    </source>
</evidence>
<accession>A0A494X6V1</accession>
<comment type="subcellular location">
    <subcellularLocation>
        <location evidence="1 6">Bacterial flagellum basal body</location>
    </subcellularLocation>
</comment>
<dbReference type="PROSITE" id="PS00588">
    <property type="entry name" value="FLAGELLA_BB_ROD"/>
    <property type="match status" value="1"/>
</dbReference>
<dbReference type="Pfam" id="PF22692">
    <property type="entry name" value="LlgE_F_G_D1"/>
    <property type="match status" value="1"/>
</dbReference>
<evidence type="ECO:0000256" key="3">
    <source>
        <dbReference type="ARBA" id="ARBA00023143"/>
    </source>
</evidence>
<dbReference type="SUPFAM" id="SSF117143">
    <property type="entry name" value="Flagellar hook protein flgE"/>
    <property type="match status" value="1"/>
</dbReference>
<sequence length="254" mass="26783">MDRLIYTAMTGASQTLDEQATVANNLANTSTSGFRAQLSAFRAVPLKTQDQLSANNNDVTRTYVLSSTPTPDYTPGIIQKTGNPTDLAIQGDGWFAVQTEAGQEAYTRNGTFHVDENGQLVDSQNRVVLGNGGPISVPPGGTISFGQDGTISELGGGDSPNQIAVMDKLKLVNPGNANMVRGDDGLFRTSSGQPADDDPTVQVVSGAVETSNVNPVEAMVSMISNARQFEMQMKMLSTADSNEQSANALLNFSS</sequence>
<dbReference type="NCBIfam" id="NF009280">
    <property type="entry name" value="PRK12640.1"/>
    <property type="match status" value="1"/>
</dbReference>
<comment type="caution">
    <text evidence="10">The sequence shown here is derived from an EMBL/GenBank/DDBJ whole genome shotgun (WGS) entry which is preliminary data.</text>
</comment>
<evidence type="ECO:0000259" key="8">
    <source>
        <dbReference type="Pfam" id="PF06429"/>
    </source>
</evidence>
<keyword evidence="10" id="KW-0966">Cell projection</keyword>
<dbReference type="PANTHER" id="PTHR30435">
    <property type="entry name" value="FLAGELLAR PROTEIN"/>
    <property type="match status" value="1"/>
</dbReference>
<dbReference type="InterPro" id="IPR020013">
    <property type="entry name" value="Flagellar_FlgE/F/G"/>
</dbReference>
<dbReference type="InterPro" id="IPR019776">
    <property type="entry name" value="Flagellar_basal_body_rod_CS"/>
</dbReference>
<evidence type="ECO:0000256" key="2">
    <source>
        <dbReference type="ARBA" id="ARBA00009677"/>
    </source>
</evidence>
<dbReference type="AlphaFoldDB" id="A0A494X6V1"/>
<dbReference type="EMBL" id="RBZU01000017">
    <property type="protein sequence ID" value="RKP45361.1"/>
    <property type="molecule type" value="Genomic_DNA"/>
</dbReference>
<dbReference type="Pfam" id="PF06429">
    <property type="entry name" value="Flg_bbr_C"/>
    <property type="match status" value="1"/>
</dbReference>
<dbReference type="RefSeq" id="WP_121090981.1">
    <property type="nucleotide sequence ID" value="NZ_RBZU01000017.1"/>
</dbReference>
<protein>
    <recommendedName>
        <fullName evidence="5 6">Flagellar basal-body rod protein FlgF</fullName>
    </recommendedName>
</protein>
<keyword evidence="3 6" id="KW-0975">Bacterial flagellum</keyword>
<dbReference type="Pfam" id="PF00460">
    <property type="entry name" value="Flg_bb_rod"/>
    <property type="match status" value="1"/>
</dbReference>
<keyword evidence="10" id="KW-0282">Flagellum</keyword>
<gene>
    <name evidence="10" type="primary">flgF</name>
    <name evidence="10" type="ORF">D7S86_26330</name>
</gene>
<dbReference type="InterPro" id="IPR037925">
    <property type="entry name" value="FlgE/F/G-like"/>
</dbReference>
<feature type="domain" description="Flagellar basal body rod protein N-terminal" evidence="7">
    <location>
        <begin position="5"/>
        <end position="35"/>
    </location>
</feature>
<evidence type="ECO:0000259" key="7">
    <source>
        <dbReference type="Pfam" id="PF00460"/>
    </source>
</evidence>
<keyword evidence="10" id="KW-0969">Cilium</keyword>
<feature type="domain" description="Flagellar basal-body/hook protein C-terminal" evidence="8">
    <location>
        <begin position="205"/>
        <end position="249"/>
    </location>
</feature>
<comment type="similarity">
    <text evidence="2 6">Belongs to the flagella basal body rod proteins family.</text>
</comment>
<reference evidence="10 11" key="1">
    <citation type="submission" date="2018-10" db="EMBL/GenBank/DDBJ databases">
        <title>Robbsia sp. DHC34, isolated from soil.</title>
        <authorList>
            <person name="Gao Z.-H."/>
            <person name="Qiu L.-H."/>
        </authorList>
    </citation>
    <scope>NUCLEOTIDE SEQUENCE [LARGE SCALE GENOMIC DNA]</scope>
    <source>
        <strain evidence="10 11">DHC34</strain>
    </source>
</reference>
<dbReference type="InterPro" id="IPR001444">
    <property type="entry name" value="Flag_bb_rod_N"/>
</dbReference>
<evidence type="ECO:0000259" key="9">
    <source>
        <dbReference type="Pfam" id="PF22692"/>
    </source>
</evidence>
<dbReference type="NCBIfam" id="TIGR03506">
    <property type="entry name" value="FlgEFG_subfam"/>
    <property type="match status" value="1"/>
</dbReference>
<dbReference type="Proteomes" id="UP000270342">
    <property type="component" value="Unassembled WGS sequence"/>
</dbReference>
<evidence type="ECO:0000313" key="11">
    <source>
        <dbReference type="Proteomes" id="UP000270342"/>
    </source>
</evidence>
<dbReference type="InterPro" id="IPR010930">
    <property type="entry name" value="Flg_bb/hook_C_dom"/>
</dbReference>
<evidence type="ECO:0000256" key="1">
    <source>
        <dbReference type="ARBA" id="ARBA00004117"/>
    </source>
</evidence>
<evidence type="ECO:0000256" key="5">
    <source>
        <dbReference type="ARBA" id="ARBA00040228"/>
    </source>
</evidence>
<name>A0A494X6V1_9BURK</name>
<evidence type="ECO:0000256" key="6">
    <source>
        <dbReference type="RuleBase" id="RU362116"/>
    </source>
</evidence>
<dbReference type="PANTHER" id="PTHR30435:SF18">
    <property type="entry name" value="FLAGELLAR BASAL-BODY ROD PROTEIN FLGF"/>
    <property type="match status" value="1"/>
</dbReference>
<dbReference type="InterPro" id="IPR012836">
    <property type="entry name" value="FlgF"/>
</dbReference>